<accession>A0A2U2PCC8</accession>
<comment type="caution">
    <text evidence="3">The sequence shown here is derived from an EMBL/GenBank/DDBJ whole genome shotgun (WGS) entry which is preliminary data.</text>
</comment>
<dbReference type="SUPFAM" id="SSF82153">
    <property type="entry name" value="FAS1 domain"/>
    <property type="match status" value="2"/>
</dbReference>
<dbReference type="EMBL" id="QEAS01000018">
    <property type="protein sequence ID" value="PWG79003.1"/>
    <property type="molecule type" value="Genomic_DNA"/>
</dbReference>
<dbReference type="SMART" id="SM00554">
    <property type="entry name" value="FAS1"/>
    <property type="match status" value="1"/>
</dbReference>
<evidence type="ECO:0000259" key="2">
    <source>
        <dbReference type="PROSITE" id="PS50213"/>
    </source>
</evidence>
<feature type="chain" id="PRO_5015428173" description="FAS1 domain-containing protein" evidence="1">
    <location>
        <begin position="22"/>
        <end position="504"/>
    </location>
</feature>
<reference evidence="3 4" key="1">
    <citation type="submission" date="2018-04" db="EMBL/GenBank/DDBJ databases">
        <title>Pedobacter chongqingensis sp. nov., isolated from a rottenly hemp rope.</title>
        <authorList>
            <person name="Cai Y."/>
        </authorList>
    </citation>
    <scope>NUCLEOTIDE SEQUENCE [LARGE SCALE GENOMIC DNA]</scope>
    <source>
        <strain evidence="3 4">FJ4-8</strain>
    </source>
</reference>
<proteinExistence type="predicted"/>
<dbReference type="PROSITE" id="PS50213">
    <property type="entry name" value="FAS1"/>
    <property type="match status" value="1"/>
</dbReference>
<evidence type="ECO:0000313" key="4">
    <source>
        <dbReference type="Proteomes" id="UP000245647"/>
    </source>
</evidence>
<feature type="signal peptide" evidence="1">
    <location>
        <begin position="1"/>
        <end position="21"/>
    </location>
</feature>
<name>A0A2U2PCC8_9SPHI</name>
<feature type="domain" description="FAS1" evidence="2">
    <location>
        <begin position="36"/>
        <end position="161"/>
    </location>
</feature>
<dbReference type="PANTHER" id="PTHR10900:SF77">
    <property type="entry name" value="FI19380P1"/>
    <property type="match status" value="1"/>
</dbReference>
<dbReference type="OrthoDB" id="831756at2"/>
<dbReference type="RefSeq" id="WP_109417446.1">
    <property type="nucleotide sequence ID" value="NZ_QEAS01000018.1"/>
</dbReference>
<protein>
    <recommendedName>
        <fullName evidence="2">FAS1 domain-containing protein</fullName>
    </recommendedName>
</protein>
<dbReference type="PANTHER" id="PTHR10900">
    <property type="entry name" value="PERIOSTIN-RELATED"/>
    <property type="match status" value="1"/>
</dbReference>
<dbReference type="Pfam" id="PF02469">
    <property type="entry name" value="Fasciclin"/>
    <property type="match status" value="1"/>
</dbReference>
<evidence type="ECO:0000256" key="1">
    <source>
        <dbReference type="SAM" id="SignalP"/>
    </source>
</evidence>
<dbReference type="InterPro" id="IPR036378">
    <property type="entry name" value="FAS1_dom_sf"/>
</dbReference>
<keyword evidence="4" id="KW-1185">Reference proteome</keyword>
<sequence>MSLKNAALIFGFLMLALTACKDPWADYNEVKDPVLAGNLMQLIDKHPELTRFRELLIKTGMDKELSSSKTYTVWAPSNEKIDEMLKQAGAEASDSALVRFVGYHIARQTYFTRNTADSTMRILTMNGKAVEFTRTGVEDASIVAPDQYTGNGVLHVINHPLIARKNNWEVFEGLEQDAPVSQKNFISSWKSEEFDPENSKQIGVNEQGKPIYDSAFVTRNGFLKNVADISNEGRLYTFFVLADDAYTQERDKLKNFFADSTELAASFRTQAYIVKDLVVKGRYDADHLPAFFYSPDSTRFSVSKSSIVRSIPTSNGIVHIISSVSYQMSDKVKPVFVQGESVNEISPSSLSLNRRTRKAPDGTIFRDIMNNTHTVNGVWLRYSGTVFSGRYRVYWRMVRDFSLVPASGATDIVHFPQKVTWNERWKTPAGTVFDPLASNGFGYRNEPFIANADGTFSPDYNEVLLGEMTVDRYGVIDLYLVANRTATAVQNAILLDYLKLEPVY</sequence>
<dbReference type="Gene3D" id="2.30.180.10">
    <property type="entry name" value="FAS1 domain"/>
    <property type="match status" value="1"/>
</dbReference>
<dbReference type="InterPro" id="IPR000782">
    <property type="entry name" value="FAS1_domain"/>
</dbReference>
<evidence type="ECO:0000313" key="3">
    <source>
        <dbReference type="EMBL" id="PWG79003.1"/>
    </source>
</evidence>
<dbReference type="AlphaFoldDB" id="A0A2U2PCC8"/>
<dbReference type="PROSITE" id="PS51257">
    <property type="entry name" value="PROKAR_LIPOPROTEIN"/>
    <property type="match status" value="1"/>
</dbReference>
<dbReference type="Proteomes" id="UP000245647">
    <property type="component" value="Unassembled WGS sequence"/>
</dbReference>
<keyword evidence="1" id="KW-0732">Signal</keyword>
<dbReference type="InterPro" id="IPR050904">
    <property type="entry name" value="Adhesion/Biosynth-related"/>
</dbReference>
<organism evidence="3 4">
    <name type="scientific">Pararcticibacter amylolyticus</name>
    <dbReference type="NCBI Taxonomy" id="2173175"/>
    <lineage>
        <taxon>Bacteria</taxon>
        <taxon>Pseudomonadati</taxon>
        <taxon>Bacteroidota</taxon>
        <taxon>Sphingobacteriia</taxon>
        <taxon>Sphingobacteriales</taxon>
        <taxon>Sphingobacteriaceae</taxon>
        <taxon>Pararcticibacter</taxon>
    </lineage>
</organism>
<gene>
    <name evidence="3" type="ORF">DDR33_19350</name>
</gene>